<keyword evidence="1" id="KW-0732">Signal</keyword>
<reference evidence="2 3" key="1">
    <citation type="submission" date="2019-03" db="EMBL/GenBank/DDBJ databases">
        <title>Genomic Encyclopedia of Type Strains, Phase IV (KMG-IV): sequencing the most valuable type-strain genomes for metagenomic binning, comparative biology and taxonomic classification.</title>
        <authorList>
            <person name="Goeker M."/>
        </authorList>
    </citation>
    <scope>NUCLEOTIDE SEQUENCE [LARGE SCALE GENOMIC DNA]</scope>
    <source>
        <strain evidence="2 3">DSM 46831</strain>
    </source>
</reference>
<proteinExistence type="predicted"/>
<dbReference type="RefSeq" id="WP_131849222.1">
    <property type="nucleotide sequence ID" value="NZ_SLXV01000029.1"/>
</dbReference>
<evidence type="ECO:0000313" key="2">
    <source>
        <dbReference type="EMBL" id="TCP65920.1"/>
    </source>
</evidence>
<keyword evidence="3" id="KW-1185">Reference proteome</keyword>
<dbReference type="SUPFAM" id="SSF143842">
    <property type="entry name" value="YwmB-like"/>
    <property type="match status" value="1"/>
</dbReference>
<dbReference type="OrthoDB" id="2374820at2"/>
<sequence length="243" mass="27278">MKAKWGKSLVWIVLCVLLMGNTQAQNDSIQEILDHYQTTGAIPSLFVLHHGSRTNQLFTSQEVEGLAKRLNGEFHGKDLQIYRSADGVRYQGDHQLSPSLKVAVRVVDDKPTETKKKPYVSLELRGTGTPDARLPQYRKQFQQICEAFGMTPSLHFSIQGEVDLKQASELKSLVQSTTKPFGATQVEEMKTEQTVSISYFIPRWGSGIVTQGGEMNLQVSARWNYQTNRAVLTMGTPIITIEY</sequence>
<accession>A0A4R2RPC4</accession>
<feature type="signal peptide" evidence="1">
    <location>
        <begin position="1"/>
        <end position="24"/>
    </location>
</feature>
<protein>
    <submittedName>
        <fullName evidence="2">TATA-box binding protein</fullName>
    </submittedName>
</protein>
<dbReference type="EMBL" id="SLXV01000029">
    <property type="protein sequence ID" value="TCP65920.1"/>
    <property type="molecule type" value="Genomic_DNA"/>
</dbReference>
<dbReference type="Gene3D" id="3.30.360.40">
    <property type="entry name" value="YwmB-like"/>
    <property type="match status" value="1"/>
</dbReference>
<dbReference type="Proteomes" id="UP000294746">
    <property type="component" value="Unassembled WGS sequence"/>
</dbReference>
<dbReference type="Pfam" id="PF08680">
    <property type="entry name" value="DUF1779"/>
    <property type="match status" value="1"/>
</dbReference>
<dbReference type="InterPro" id="IPR014794">
    <property type="entry name" value="DUF1779"/>
</dbReference>
<evidence type="ECO:0000256" key="1">
    <source>
        <dbReference type="SAM" id="SignalP"/>
    </source>
</evidence>
<dbReference type="InterPro" id="IPR036209">
    <property type="entry name" value="YwmB-like_sf"/>
</dbReference>
<evidence type="ECO:0000313" key="3">
    <source>
        <dbReference type="Proteomes" id="UP000294746"/>
    </source>
</evidence>
<gene>
    <name evidence="2" type="ORF">EDD57_12915</name>
</gene>
<organism evidence="2 3">
    <name type="scientific">Baia soyae</name>
    <dbReference type="NCBI Taxonomy" id="1544746"/>
    <lineage>
        <taxon>Bacteria</taxon>
        <taxon>Bacillati</taxon>
        <taxon>Bacillota</taxon>
        <taxon>Bacilli</taxon>
        <taxon>Bacillales</taxon>
        <taxon>Thermoactinomycetaceae</taxon>
        <taxon>Baia</taxon>
    </lineage>
</organism>
<comment type="caution">
    <text evidence="2">The sequence shown here is derived from an EMBL/GenBank/DDBJ whole genome shotgun (WGS) entry which is preliminary data.</text>
</comment>
<feature type="chain" id="PRO_5039113590" evidence="1">
    <location>
        <begin position="25"/>
        <end position="243"/>
    </location>
</feature>
<dbReference type="AlphaFoldDB" id="A0A4R2RPC4"/>
<name>A0A4R2RPC4_9BACL</name>